<proteinExistence type="predicted"/>
<dbReference type="Proteomes" id="UP000727407">
    <property type="component" value="Unassembled WGS sequence"/>
</dbReference>
<comment type="caution">
    <text evidence="1">The sequence shown here is derived from an EMBL/GenBank/DDBJ whole genome shotgun (WGS) entry which is preliminary data.</text>
</comment>
<feature type="non-terminal residue" evidence="1">
    <location>
        <position position="1"/>
    </location>
</feature>
<evidence type="ECO:0000313" key="2">
    <source>
        <dbReference type="Proteomes" id="UP000727407"/>
    </source>
</evidence>
<organism evidence="1 2">
    <name type="scientific">Clarias magur</name>
    <name type="common">Asian catfish</name>
    <name type="synonym">Macropteronotus magur</name>
    <dbReference type="NCBI Taxonomy" id="1594786"/>
    <lineage>
        <taxon>Eukaryota</taxon>
        <taxon>Metazoa</taxon>
        <taxon>Chordata</taxon>
        <taxon>Craniata</taxon>
        <taxon>Vertebrata</taxon>
        <taxon>Euteleostomi</taxon>
        <taxon>Actinopterygii</taxon>
        <taxon>Neopterygii</taxon>
        <taxon>Teleostei</taxon>
        <taxon>Ostariophysi</taxon>
        <taxon>Siluriformes</taxon>
        <taxon>Clariidae</taxon>
        <taxon>Clarias</taxon>
    </lineage>
</organism>
<sequence length="50" mass="5765">RSLCGVFEVLARSFVPPWRADQLLACRSDARRGSTVDERRERELASDVRM</sequence>
<dbReference type="EMBL" id="QNUK01000240">
    <property type="protein sequence ID" value="KAF5897314.1"/>
    <property type="molecule type" value="Genomic_DNA"/>
</dbReference>
<protein>
    <submittedName>
        <fullName evidence="1">TBC1 domain family member 9</fullName>
    </submittedName>
</protein>
<dbReference type="AlphaFoldDB" id="A0A8J4WYN5"/>
<gene>
    <name evidence="1" type="primary">Tbc1d9</name>
    <name evidence="1" type="ORF">DAT39_012970</name>
</gene>
<evidence type="ECO:0000313" key="1">
    <source>
        <dbReference type="EMBL" id="KAF5897314.1"/>
    </source>
</evidence>
<keyword evidence="2" id="KW-1185">Reference proteome</keyword>
<name>A0A8J4WYN5_CLAMG</name>
<reference evidence="1" key="1">
    <citation type="submission" date="2020-07" db="EMBL/GenBank/DDBJ databases">
        <title>Clarias magur genome sequencing, assembly and annotation.</title>
        <authorList>
            <person name="Kushwaha B."/>
            <person name="Kumar R."/>
            <person name="Das P."/>
            <person name="Joshi C.G."/>
            <person name="Kumar D."/>
            <person name="Nagpure N.S."/>
            <person name="Pandey M."/>
            <person name="Agarwal S."/>
            <person name="Srivastava S."/>
            <person name="Singh M."/>
            <person name="Sahoo L."/>
            <person name="Jayasankar P."/>
            <person name="Meher P.K."/>
            <person name="Koringa P.G."/>
            <person name="Iquebal M.A."/>
            <person name="Das S.P."/>
            <person name="Bit A."/>
            <person name="Patnaik S."/>
            <person name="Patel N."/>
            <person name="Shah T.M."/>
            <person name="Hinsu A."/>
            <person name="Jena J.K."/>
        </authorList>
    </citation>
    <scope>NUCLEOTIDE SEQUENCE</scope>
    <source>
        <strain evidence="1">CIFAMagur01</strain>
        <tissue evidence="1">Testis</tissue>
    </source>
</reference>
<feature type="non-terminal residue" evidence="1">
    <location>
        <position position="50"/>
    </location>
</feature>
<accession>A0A8J4WYN5</accession>